<dbReference type="OrthoDB" id="5850198at2759"/>
<proteinExistence type="predicted"/>
<dbReference type="SUPFAM" id="SSF90123">
    <property type="entry name" value="ABC transporter transmembrane region"/>
    <property type="match status" value="1"/>
</dbReference>
<evidence type="ECO:0000256" key="4">
    <source>
        <dbReference type="ARBA" id="ARBA00023136"/>
    </source>
</evidence>
<evidence type="ECO:0000313" key="7">
    <source>
        <dbReference type="EMBL" id="PIO59025.1"/>
    </source>
</evidence>
<name>A0A2G9TM72_TELCI</name>
<evidence type="ECO:0000259" key="6">
    <source>
        <dbReference type="PROSITE" id="PS50929"/>
    </source>
</evidence>
<feature type="non-terminal residue" evidence="7">
    <location>
        <position position="249"/>
    </location>
</feature>
<evidence type="ECO:0000256" key="3">
    <source>
        <dbReference type="ARBA" id="ARBA00022989"/>
    </source>
</evidence>
<feature type="domain" description="ABC transmembrane type-1" evidence="6">
    <location>
        <begin position="1"/>
        <end position="225"/>
    </location>
</feature>
<evidence type="ECO:0000256" key="1">
    <source>
        <dbReference type="ARBA" id="ARBA00004141"/>
    </source>
</evidence>
<keyword evidence="4 5" id="KW-0472">Membrane</keyword>
<dbReference type="PROSITE" id="PS50929">
    <property type="entry name" value="ABC_TM1F"/>
    <property type="match status" value="1"/>
</dbReference>
<keyword evidence="3 5" id="KW-1133">Transmembrane helix</keyword>
<evidence type="ECO:0000256" key="2">
    <source>
        <dbReference type="ARBA" id="ARBA00022692"/>
    </source>
</evidence>
<dbReference type="InterPro" id="IPR036640">
    <property type="entry name" value="ABC1_TM_sf"/>
</dbReference>
<feature type="transmembrane region" description="Helical" evidence="5">
    <location>
        <begin position="95"/>
        <end position="123"/>
    </location>
</feature>
<reference evidence="7 8" key="1">
    <citation type="submission" date="2015-09" db="EMBL/GenBank/DDBJ databases">
        <title>Draft genome of the parasitic nematode Teladorsagia circumcincta isolate WARC Sus (inbred).</title>
        <authorList>
            <person name="Mitreva M."/>
        </authorList>
    </citation>
    <scope>NUCLEOTIDE SEQUENCE [LARGE SCALE GENOMIC DNA]</scope>
    <source>
        <strain evidence="7 8">S</strain>
    </source>
</reference>
<feature type="non-terminal residue" evidence="7">
    <location>
        <position position="1"/>
    </location>
</feature>
<accession>A0A2G9TM72</accession>
<dbReference type="InterPro" id="IPR039421">
    <property type="entry name" value="Type_1_exporter"/>
</dbReference>
<evidence type="ECO:0000256" key="5">
    <source>
        <dbReference type="SAM" id="Phobius"/>
    </source>
</evidence>
<evidence type="ECO:0000313" key="8">
    <source>
        <dbReference type="Proteomes" id="UP000230423"/>
    </source>
</evidence>
<dbReference type="InterPro" id="IPR011527">
    <property type="entry name" value="ABC1_TM_dom"/>
</dbReference>
<dbReference type="PANTHER" id="PTHR24221">
    <property type="entry name" value="ATP-BINDING CASSETTE SUB-FAMILY B"/>
    <property type="match status" value="1"/>
</dbReference>
<dbReference type="PANTHER" id="PTHR24221:SF617">
    <property type="entry name" value="P-GLYCOPROTEIN RELATED"/>
    <property type="match status" value="1"/>
</dbReference>
<comment type="subcellular location">
    <subcellularLocation>
        <location evidence="1">Membrane</location>
        <topology evidence="1">Multi-pass membrane protein</topology>
    </subcellularLocation>
</comment>
<gene>
    <name evidence="7" type="ORF">TELCIR_19524</name>
</gene>
<protein>
    <recommendedName>
        <fullName evidence="6">ABC transmembrane type-1 domain-containing protein</fullName>
    </recommendedName>
</protein>
<keyword evidence="8" id="KW-1185">Reference proteome</keyword>
<dbReference type="GO" id="GO:0016020">
    <property type="term" value="C:membrane"/>
    <property type="evidence" value="ECO:0007669"/>
    <property type="project" value="UniProtKB-SubCell"/>
</dbReference>
<dbReference type="EMBL" id="KZ359062">
    <property type="protein sequence ID" value="PIO59025.1"/>
    <property type="molecule type" value="Genomic_DNA"/>
</dbReference>
<organism evidence="7 8">
    <name type="scientific">Teladorsagia circumcincta</name>
    <name type="common">Brown stomach worm</name>
    <name type="synonym">Ostertagia circumcincta</name>
    <dbReference type="NCBI Taxonomy" id="45464"/>
    <lineage>
        <taxon>Eukaryota</taxon>
        <taxon>Metazoa</taxon>
        <taxon>Ecdysozoa</taxon>
        <taxon>Nematoda</taxon>
        <taxon>Chromadorea</taxon>
        <taxon>Rhabditida</taxon>
        <taxon>Rhabditina</taxon>
        <taxon>Rhabditomorpha</taxon>
        <taxon>Strongyloidea</taxon>
        <taxon>Trichostrongylidae</taxon>
        <taxon>Teladorsagia</taxon>
    </lineage>
</organism>
<dbReference type="Gene3D" id="1.20.1560.10">
    <property type="entry name" value="ABC transporter type 1, transmembrane domain"/>
    <property type="match status" value="1"/>
</dbReference>
<dbReference type="Proteomes" id="UP000230423">
    <property type="component" value="Unassembled WGS sequence"/>
</dbReference>
<dbReference type="AlphaFoldDB" id="A0A2G9TM72"/>
<keyword evidence="2 5" id="KW-0812">Transmembrane</keyword>
<dbReference type="GO" id="GO:0140359">
    <property type="term" value="F:ABC-type transporter activity"/>
    <property type="evidence" value="ECO:0007669"/>
    <property type="project" value="InterPro"/>
</dbReference>
<dbReference type="Pfam" id="PF00664">
    <property type="entry name" value="ABC_membrane"/>
    <property type="match status" value="2"/>
</dbReference>
<feature type="transmembrane region" description="Helical" evidence="5">
    <location>
        <begin position="6"/>
        <end position="34"/>
    </location>
</feature>
<dbReference type="GO" id="GO:0005524">
    <property type="term" value="F:ATP binding"/>
    <property type="evidence" value="ECO:0007669"/>
    <property type="project" value="InterPro"/>
</dbReference>
<sequence>ETYAPYLWMAAGLFFALGVYSWASLTAAVGFGGWSSEAATTDMRVNVLKSLLSQEAEYFDRPQCSNAACAAELSTKAPDVQACLDYRFMLMVNNICGIIVCIPLAIIACWESGTAVTILLLSIEVFEHARTIQLLSVEDFFLQKYESYEVAVKEQEKWTTIYQSIQFAFTQCYIYFSDMLAYAIGATMIYYGRVDPKNTVVAATSANFAGWAVIFASSAFGDFVRSHFAAQALYALIDSYKIPEGGETP</sequence>